<protein>
    <submittedName>
        <fullName evidence="1">LysR family transcriptional regulator</fullName>
    </submittedName>
</protein>
<keyword evidence="2" id="KW-1185">Reference proteome</keyword>
<gene>
    <name evidence="1" type="ORF">ITI46_08250</name>
</gene>
<evidence type="ECO:0000313" key="1">
    <source>
        <dbReference type="EMBL" id="MBO8191671.1"/>
    </source>
</evidence>
<feature type="non-terminal residue" evidence="1">
    <location>
        <position position="1"/>
    </location>
</feature>
<name>A0ABS3X8I3_9ACTN</name>
<comment type="caution">
    <text evidence="1">The sequence shown here is derived from an EMBL/GenBank/DDBJ whole genome shotgun (WGS) entry which is preliminary data.</text>
</comment>
<proteinExistence type="predicted"/>
<sequence>GWGLGAECDAVFDDLWASYQEVARGSPAYARWLSAQQNPGLPVVA</sequence>
<organism evidence="1 2">
    <name type="scientific">Streptomyces oryzae</name>
    <dbReference type="NCBI Taxonomy" id="1434886"/>
    <lineage>
        <taxon>Bacteria</taxon>
        <taxon>Bacillati</taxon>
        <taxon>Actinomycetota</taxon>
        <taxon>Actinomycetes</taxon>
        <taxon>Kitasatosporales</taxon>
        <taxon>Streptomycetaceae</taxon>
        <taxon>Streptomyces</taxon>
    </lineage>
</organism>
<dbReference type="EMBL" id="JADKMA010000028">
    <property type="protein sequence ID" value="MBO8191671.1"/>
    <property type="molecule type" value="Genomic_DNA"/>
</dbReference>
<evidence type="ECO:0000313" key="2">
    <source>
        <dbReference type="Proteomes" id="UP001519064"/>
    </source>
</evidence>
<accession>A0ABS3X8I3</accession>
<reference evidence="1 2" key="1">
    <citation type="submission" date="2020-11" db="EMBL/GenBank/DDBJ databases">
        <title>Streptomyces spirodelae sp. nov., isolated from duckweed.</title>
        <authorList>
            <person name="Saimee Y."/>
            <person name="Duangmal K."/>
        </authorList>
    </citation>
    <scope>NUCLEOTIDE SEQUENCE [LARGE SCALE GENOMIC DNA]</scope>
    <source>
        <strain evidence="1 2">S16-07</strain>
    </source>
</reference>
<dbReference type="Proteomes" id="UP001519064">
    <property type="component" value="Unassembled WGS sequence"/>
</dbReference>